<keyword evidence="7" id="KW-1185">Reference proteome</keyword>
<comment type="similarity">
    <text evidence="1">Belongs to the Gfa family.</text>
</comment>
<evidence type="ECO:0000256" key="3">
    <source>
        <dbReference type="ARBA" id="ARBA00022833"/>
    </source>
</evidence>
<accession>A0ABU3DGD6</accession>
<evidence type="ECO:0000259" key="5">
    <source>
        <dbReference type="PROSITE" id="PS51891"/>
    </source>
</evidence>
<keyword evidence="3" id="KW-0862">Zinc</keyword>
<keyword evidence="2" id="KW-0479">Metal-binding</keyword>
<protein>
    <submittedName>
        <fullName evidence="6">GFA family protein</fullName>
    </submittedName>
</protein>
<reference evidence="6 7" key="1">
    <citation type="submission" date="2023-09" db="EMBL/GenBank/DDBJ databases">
        <authorList>
            <person name="Rey-Velasco X."/>
        </authorList>
    </citation>
    <scope>NUCLEOTIDE SEQUENCE [LARGE SCALE GENOMIC DNA]</scope>
    <source>
        <strain evidence="6 7">F158</strain>
    </source>
</reference>
<dbReference type="Pfam" id="PF04828">
    <property type="entry name" value="GFA"/>
    <property type="match status" value="1"/>
</dbReference>
<dbReference type="SUPFAM" id="SSF51316">
    <property type="entry name" value="Mss4-like"/>
    <property type="match status" value="1"/>
</dbReference>
<sequence>MTGLTGRCNCGEVSYRVTGPFSPVVACHCTECRRASGHFVAATSAVETDLVIEGVPRWYESTPGTVRGFCPTCGANLFWRQTPGRISIWAGSIDAPTNLALEAHIFTSEKGDYYEIADGLPRHPERLATTKEGEAC</sequence>
<evidence type="ECO:0000256" key="2">
    <source>
        <dbReference type="ARBA" id="ARBA00022723"/>
    </source>
</evidence>
<evidence type="ECO:0000256" key="4">
    <source>
        <dbReference type="ARBA" id="ARBA00023239"/>
    </source>
</evidence>
<dbReference type="PANTHER" id="PTHR33337:SF40">
    <property type="entry name" value="CENP-V_GFA DOMAIN-CONTAINING PROTEIN-RELATED"/>
    <property type="match status" value="1"/>
</dbReference>
<evidence type="ECO:0000256" key="1">
    <source>
        <dbReference type="ARBA" id="ARBA00005495"/>
    </source>
</evidence>
<dbReference type="PANTHER" id="PTHR33337">
    <property type="entry name" value="GFA DOMAIN-CONTAINING PROTEIN"/>
    <property type="match status" value="1"/>
</dbReference>
<dbReference type="Gene3D" id="3.90.1590.10">
    <property type="entry name" value="glutathione-dependent formaldehyde- activating enzyme (gfa)"/>
    <property type="match status" value="1"/>
</dbReference>
<comment type="caution">
    <text evidence="6">The sequence shown here is derived from an EMBL/GenBank/DDBJ whole genome shotgun (WGS) entry which is preliminary data.</text>
</comment>
<dbReference type="InterPro" id="IPR006913">
    <property type="entry name" value="CENP-V/GFA"/>
</dbReference>
<dbReference type="PROSITE" id="PS51891">
    <property type="entry name" value="CENP_V_GFA"/>
    <property type="match status" value="1"/>
</dbReference>
<dbReference type="Proteomes" id="UP001265259">
    <property type="component" value="Unassembled WGS sequence"/>
</dbReference>
<name>A0ABU3DGD6_9RHOB</name>
<evidence type="ECO:0000313" key="6">
    <source>
        <dbReference type="EMBL" id="MDT0682777.1"/>
    </source>
</evidence>
<gene>
    <name evidence="6" type="ORF">RM543_08765</name>
</gene>
<proteinExistence type="inferred from homology"/>
<evidence type="ECO:0000313" key="7">
    <source>
        <dbReference type="Proteomes" id="UP001265259"/>
    </source>
</evidence>
<feature type="domain" description="CENP-V/GFA" evidence="5">
    <location>
        <begin position="4"/>
        <end position="115"/>
    </location>
</feature>
<dbReference type="InterPro" id="IPR011057">
    <property type="entry name" value="Mss4-like_sf"/>
</dbReference>
<dbReference type="RefSeq" id="WP_311690656.1">
    <property type="nucleotide sequence ID" value="NZ_JAVRHL010000002.1"/>
</dbReference>
<keyword evidence="4" id="KW-0456">Lyase</keyword>
<organism evidence="6 7">
    <name type="scientific">Tropicimonas omnivorans</name>
    <dbReference type="NCBI Taxonomy" id="3075590"/>
    <lineage>
        <taxon>Bacteria</taxon>
        <taxon>Pseudomonadati</taxon>
        <taxon>Pseudomonadota</taxon>
        <taxon>Alphaproteobacteria</taxon>
        <taxon>Rhodobacterales</taxon>
        <taxon>Roseobacteraceae</taxon>
        <taxon>Tropicimonas</taxon>
    </lineage>
</organism>
<dbReference type="EMBL" id="JAVRHL010000002">
    <property type="protein sequence ID" value="MDT0682777.1"/>
    <property type="molecule type" value="Genomic_DNA"/>
</dbReference>